<dbReference type="InterPro" id="IPR029063">
    <property type="entry name" value="SAM-dependent_MTases_sf"/>
</dbReference>
<comment type="caution">
    <text evidence="2">The sequence shown here is derived from an EMBL/GenBank/DDBJ whole genome shotgun (WGS) entry which is preliminary data.</text>
</comment>
<dbReference type="InterPro" id="IPR041698">
    <property type="entry name" value="Methyltransf_25"/>
</dbReference>
<dbReference type="EMBL" id="JDSS02000043">
    <property type="protein sequence ID" value="KFB66342.1"/>
    <property type="molecule type" value="Genomic_DNA"/>
</dbReference>
<reference evidence="2 3" key="1">
    <citation type="submission" date="2014-07" db="EMBL/GenBank/DDBJ databases">
        <title>Expanding our view of genomic diversity in Candidatus Accumulibacter clades.</title>
        <authorList>
            <person name="Skennerton C.T."/>
            <person name="Barr J.J."/>
            <person name="Slater F.R."/>
            <person name="Bond P.L."/>
            <person name="Tyson G.W."/>
        </authorList>
    </citation>
    <scope>NUCLEOTIDE SEQUENCE [LARGE SCALE GENOMIC DNA]</scope>
    <source>
        <strain evidence="3">SK-01</strain>
    </source>
</reference>
<keyword evidence="2" id="KW-0830">Ubiquinone</keyword>
<keyword evidence="2" id="KW-0808">Transferase</keyword>
<evidence type="ECO:0000259" key="1">
    <source>
        <dbReference type="Pfam" id="PF13649"/>
    </source>
</evidence>
<dbReference type="AlphaFoldDB" id="A0A084XV48"/>
<accession>A0A084XV48</accession>
<feature type="domain" description="Methyltransferase" evidence="1">
    <location>
        <begin position="91"/>
        <end position="184"/>
    </location>
</feature>
<sequence length="259" mass="27855">MVAAARGQRERRRRLEGCIAALRGRRPSPATAPPFCSTTVPADIRSDDLVRARSLAKYRQRAAAYDSTCGPTWPIRERAVAALHLQAGQVVLDVACGTGLSLPLLRAAVGETGRVYGFDQSPDMLARALVRADAAGWCNVCLWESAAQTLVLPEPVDALLFHYTHDILRSPAAIERLLAVARPGAAVAIAGIKYFPGWLAPLNLWVYCKNRGYNGAPGELASPWDRIAPRLTHWQWAPTQFGMGYLASGRVGDSGAGAG</sequence>
<dbReference type="GO" id="GO:0008168">
    <property type="term" value="F:methyltransferase activity"/>
    <property type="evidence" value="ECO:0007669"/>
    <property type="project" value="UniProtKB-KW"/>
</dbReference>
<evidence type="ECO:0000313" key="3">
    <source>
        <dbReference type="Proteomes" id="UP000019812"/>
    </source>
</evidence>
<dbReference type="Gene3D" id="3.40.50.150">
    <property type="entry name" value="Vaccinia Virus protein VP39"/>
    <property type="match status" value="1"/>
</dbReference>
<keyword evidence="2" id="KW-0489">Methyltransferase</keyword>
<dbReference type="Pfam" id="PF13649">
    <property type="entry name" value="Methyltransf_25"/>
    <property type="match status" value="1"/>
</dbReference>
<evidence type="ECO:0000313" key="2">
    <source>
        <dbReference type="EMBL" id="KFB66342.1"/>
    </source>
</evidence>
<proteinExistence type="predicted"/>
<gene>
    <name evidence="2" type="ORF">CAPSK01_004231</name>
</gene>
<name>A0A084XV48_9PROT</name>
<organism evidence="2 3">
    <name type="scientific">Candidatus Accumulibacter vicinus</name>
    <dbReference type="NCBI Taxonomy" id="2954382"/>
    <lineage>
        <taxon>Bacteria</taxon>
        <taxon>Pseudomonadati</taxon>
        <taxon>Pseudomonadota</taxon>
        <taxon>Betaproteobacteria</taxon>
        <taxon>Candidatus Accumulibacter</taxon>
    </lineage>
</organism>
<dbReference type="GO" id="GO:0032259">
    <property type="term" value="P:methylation"/>
    <property type="evidence" value="ECO:0007669"/>
    <property type="project" value="UniProtKB-KW"/>
</dbReference>
<dbReference type="Proteomes" id="UP000019812">
    <property type="component" value="Unassembled WGS sequence"/>
</dbReference>
<dbReference type="SUPFAM" id="SSF53335">
    <property type="entry name" value="S-adenosyl-L-methionine-dependent methyltransferases"/>
    <property type="match status" value="1"/>
</dbReference>
<dbReference type="STRING" id="1457154.CAPSK01_004231"/>
<protein>
    <submittedName>
        <fullName evidence="2">Ubiquinone/menaquinone biosynthesis methyltransferase</fullName>
    </submittedName>
</protein>
<dbReference type="CDD" id="cd02440">
    <property type="entry name" value="AdoMet_MTases"/>
    <property type="match status" value="1"/>
</dbReference>